<keyword evidence="2" id="KW-0560">Oxidoreductase</keyword>
<reference evidence="5" key="1">
    <citation type="journal article" date="2020" name="Appl. Environ. Microbiol.">
        <title>Diazotrophic Anaeromyxobacter Isolates from Soils.</title>
        <authorList>
            <person name="Masuda Y."/>
            <person name="Yamanaka H."/>
            <person name="Xu Z.X."/>
            <person name="Shiratori Y."/>
            <person name="Aono T."/>
            <person name="Amachi S."/>
            <person name="Senoo K."/>
            <person name="Itoh H."/>
        </authorList>
    </citation>
    <scope>NUCLEOTIDE SEQUENCE [LARGE SCALE GENOMIC DNA]</scope>
    <source>
        <strain evidence="5">R267</strain>
    </source>
</reference>
<dbReference type="SUPFAM" id="SSF51735">
    <property type="entry name" value="NAD(P)-binding Rossmann-fold domains"/>
    <property type="match status" value="1"/>
</dbReference>
<dbReference type="PANTHER" id="PTHR42901">
    <property type="entry name" value="ALCOHOL DEHYDROGENASE"/>
    <property type="match status" value="1"/>
</dbReference>
<name>A0A7I9VQX0_9BACT</name>
<evidence type="ECO:0000313" key="4">
    <source>
        <dbReference type="EMBL" id="GEJ58751.1"/>
    </source>
</evidence>
<evidence type="ECO:0000313" key="5">
    <source>
        <dbReference type="Proteomes" id="UP000503640"/>
    </source>
</evidence>
<dbReference type="InterPro" id="IPR036291">
    <property type="entry name" value="NAD(P)-bd_dom_sf"/>
</dbReference>
<dbReference type="InterPro" id="IPR002347">
    <property type="entry name" value="SDR_fam"/>
</dbReference>
<dbReference type="FunFam" id="3.40.50.720:FF:000047">
    <property type="entry name" value="NADP-dependent L-serine/L-allo-threonine dehydrogenase"/>
    <property type="match status" value="1"/>
</dbReference>
<dbReference type="EMBL" id="BJTG01000009">
    <property type="protein sequence ID" value="GEJ58751.1"/>
    <property type="molecule type" value="Genomic_DNA"/>
</dbReference>
<dbReference type="AlphaFoldDB" id="A0A7I9VQX0"/>
<organism evidence="4 5">
    <name type="scientific">Anaeromyxobacter diazotrophicus</name>
    <dbReference type="NCBI Taxonomy" id="2590199"/>
    <lineage>
        <taxon>Bacteria</taxon>
        <taxon>Pseudomonadati</taxon>
        <taxon>Myxococcota</taxon>
        <taxon>Myxococcia</taxon>
        <taxon>Myxococcales</taxon>
        <taxon>Cystobacterineae</taxon>
        <taxon>Anaeromyxobacteraceae</taxon>
        <taxon>Anaeromyxobacter</taxon>
    </lineage>
</organism>
<comment type="similarity">
    <text evidence="1 3">Belongs to the short-chain dehydrogenases/reductases (SDR) family.</text>
</comment>
<accession>A0A7I9VQX0</accession>
<dbReference type="GO" id="GO:0016616">
    <property type="term" value="F:oxidoreductase activity, acting on the CH-OH group of donors, NAD or NADP as acceptor"/>
    <property type="evidence" value="ECO:0007669"/>
    <property type="project" value="UniProtKB-ARBA"/>
</dbReference>
<evidence type="ECO:0000256" key="3">
    <source>
        <dbReference type="RuleBase" id="RU000363"/>
    </source>
</evidence>
<gene>
    <name evidence="4" type="ORF">AMYX_34920</name>
</gene>
<dbReference type="PRINTS" id="PR00080">
    <property type="entry name" value="SDRFAMILY"/>
</dbReference>
<dbReference type="Gene3D" id="3.40.50.720">
    <property type="entry name" value="NAD(P)-binding Rossmann-like Domain"/>
    <property type="match status" value="1"/>
</dbReference>
<protein>
    <submittedName>
        <fullName evidence="4">NAD(P)-dependent oxidoreductase</fullName>
    </submittedName>
</protein>
<sequence length="253" mass="27205">MALPLHDRVAFVTGATSGFGRAIAERFAKDGARVVVTGRRADRLQELARALGERAHAVVLDVRDRRAVEAAVAGLPGPFAEVDVLVNNAGLALGLEPAQRASLDEWDTMIDTNCRGLVTCTRALLPGMVARRRGHVVNIGSVAASYPYPGGNVYGATKAFVHQFSQNLKADLLGTGLRVTVLEPGMADTEFSLVRLKDQGKAKAVYQGMQPLTAEDVAETVAWCVTRPPHFNVNVVEMMPTDQAFSAFSVHRK</sequence>
<dbReference type="RefSeq" id="WP_176067619.1">
    <property type="nucleotide sequence ID" value="NZ_BJTG01000009.1"/>
</dbReference>
<comment type="caution">
    <text evidence="4">The sequence shown here is derived from an EMBL/GenBank/DDBJ whole genome shotgun (WGS) entry which is preliminary data.</text>
</comment>
<dbReference type="PRINTS" id="PR00081">
    <property type="entry name" value="GDHRDH"/>
</dbReference>
<keyword evidence="5" id="KW-1185">Reference proteome</keyword>
<proteinExistence type="inferred from homology"/>
<dbReference type="Proteomes" id="UP000503640">
    <property type="component" value="Unassembled WGS sequence"/>
</dbReference>
<dbReference type="Pfam" id="PF00106">
    <property type="entry name" value="adh_short"/>
    <property type="match status" value="1"/>
</dbReference>
<dbReference type="PANTHER" id="PTHR42901:SF1">
    <property type="entry name" value="ALCOHOL DEHYDROGENASE"/>
    <property type="match status" value="1"/>
</dbReference>
<evidence type="ECO:0000256" key="2">
    <source>
        <dbReference type="ARBA" id="ARBA00023002"/>
    </source>
</evidence>
<evidence type="ECO:0000256" key="1">
    <source>
        <dbReference type="ARBA" id="ARBA00006484"/>
    </source>
</evidence>